<dbReference type="KEGG" id="cmax:111494423"/>
<dbReference type="OrthoDB" id="581210at2759"/>
<dbReference type="Proteomes" id="UP000504608">
    <property type="component" value="Unplaced"/>
</dbReference>
<keyword evidence="1" id="KW-1185">Reference proteome</keyword>
<dbReference type="PANTHER" id="PTHR34206">
    <property type="entry name" value="OS06G0193300 PROTEIN"/>
    <property type="match status" value="1"/>
</dbReference>
<dbReference type="GeneID" id="111494423"/>
<sequence>MMRHNQSPIIGIFLTYTSLCIKLGKTLNIKVSVRASSRIPMLKPSKFPLKKCLPLQIRSSINNKIFEDQAEGVICYTDENGEIVCEGYDEGPRLHQNHLEKGNHHRESEILDLLLKQNWINRGKGGGGRHAEKGVLNVNGFNSYY</sequence>
<accession>A0A6J1KJ17</accession>
<dbReference type="RefSeq" id="XP_023000134.1">
    <property type="nucleotide sequence ID" value="XM_023144366.1"/>
</dbReference>
<reference evidence="2" key="1">
    <citation type="submission" date="2025-08" db="UniProtKB">
        <authorList>
            <consortium name="RefSeq"/>
        </authorList>
    </citation>
    <scope>IDENTIFICATION</scope>
    <source>
        <tissue evidence="2">Young leaves</tissue>
    </source>
</reference>
<dbReference type="PANTHER" id="PTHR34206:SF1">
    <property type="entry name" value="OS10G0390701 PROTEIN"/>
    <property type="match status" value="1"/>
</dbReference>
<proteinExistence type="predicted"/>
<evidence type="ECO:0000313" key="1">
    <source>
        <dbReference type="Proteomes" id="UP000504608"/>
    </source>
</evidence>
<name>A0A6J1KJ17_CUCMA</name>
<evidence type="ECO:0000313" key="2">
    <source>
        <dbReference type="RefSeq" id="XP_023000134.1"/>
    </source>
</evidence>
<protein>
    <submittedName>
        <fullName evidence="2">Uncharacterized protein LOC111494423 isoform X1</fullName>
    </submittedName>
</protein>
<dbReference type="AlphaFoldDB" id="A0A6J1KJ17"/>
<organism evidence="1 2">
    <name type="scientific">Cucurbita maxima</name>
    <name type="common">Pumpkin</name>
    <name type="synonym">Winter squash</name>
    <dbReference type="NCBI Taxonomy" id="3661"/>
    <lineage>
        <taxon>Eukaryota</taxon>
        <taxon>Viridiplantae</taxon>
        <taxon>Streptophyta</taxon>
        <taxon>Embryophyta</taxon>
        <taxon>Tracheophyta</taxon>
        <taxon>Spermatophyta</taxon>
        <taxon>Magnoliopsida</taxon>
        <taxon>eudicotyledons</taxon>
        <taxon>Gunneridae</taxon>
        <taxon>Pentapetalae</taxon>
        <taxon>rosids</taxon>
        <taxon>fabids</taxon>
        <taxon>Cucurbitales</taxon>
        <taxon>Cucurbitaceae</taxon>
        <taxon>Cucurbiteae</taxon>
        <taxon>Cucurbita</taxon>
    </lineage>
</organism>
<gene>
    <name evidence="2" type="primary">LOC111494423</name>
</gene>